<dbReference type="EMBL" id="JAEKNR010000242">
    <property type="protein sequence ID" value="MBJ7601318.1"/>
    <property type="molecule type" value="Genomic_DNA"/>
</dbReference>
<dbReference type="AlphaFoldDB" id="A0A934KE37"/>
<keyword evidence="1" id="KW-0175">Coiled coil</keyword>
<dbReference type="RefSeq" id="WP_338205515.1">
    <property type="nucleotide sequence ID" value="NZ_JAEKNR010000242.1"/>
</dbReference>
<organism evidence="2 3">
    <name type="scientific">Candidatus Nephthysia bennettiae</name>
    <dbReference type="NCBI Taxonomy" id="3127016"/>
    <lineage>
        <taxon>Bacteria</taxon>
        <taxon>Bacillati</taxon>
        <taxon>Candidatus Dormiibacterota</taxon>
        <taxon>Candidatus Dormibacteria</taxon>
        <taxon>Candidatus Dormibacterales</taxon>
        <taxon>Candidatus Dormibacteraceae</taxon>
        <taxon>Candidatus Nephthysia</taxon>
    </lineage>
</organism>
<name>A0A934KE37_9BACT</name>
<keyword evidence="3" id="KW-1185">Reference proteome</keyword>
<proteinExistence type="predicted"/>
<reference evidence="2" key="1">
    <citation type="submission" date="2020-10" db="EMBL/GenBank/DDBJ databases">
        <title>Ca. Dormibacterota MAGs.</title>
        <authorList>
            <person name="Montgomery K."/>
        </authorList>
    </citation>
    <scope>NUCLEOTIDE SEQUENCE [LARGE SCALE GENOMIC DNA]</scope>
    <source>
        <strain evidence="2">SC8812_S17_10</strain>
    </source>
</reference>
<gene>
    <name evidence="2" type="ORF">JF922_24995</name>
</gene>
<comment type="caution">
    <text evidence="2">The sequence shown here is derived from an EMBL/GenBank/DDBJ whole genome shotgun (WGS) entry which is preliminary data.</text>
</comment>
<evidence type="ECO:0000256" key="1">
    <source>
        <dbReference type="SAM" id="Coils"/>
    </source>
</evidence>
<evidence type="ECO:0000313" key="2">
    <source>
        <dbReference type="EMBL" id="MBJ7601318.1"/>
    </source>
</evidence>
<dbReference type="Proteomes" id="UP000612893">
    <property type="component" value="Unassembled WGS sequence"/>
</dbReference>
<sequence length="161" mass="17598">MVSKEPLGIYLNDHLAGSVGALELIRNSMSENEGTPLGAFLESLLPDLEADSESLKALMTRLEIKPQPVKQAGAWVMEKLTRLKLENPITGNQGVAKLLALETLSMGIEGKLRLWQSLKEVASDDACFSETELDSLVQRAEQQLEALETHRLAAAARAFRA</sequence>
<accession>A0A934KE37</accession>
<feature type="coiled-coil region" evidence="1">
    <location>
        <begin position="130"/>
        <end position="157"/>
    </location>
</feature>
<protein>
    <submittedName>
        <fullName evidence="2">Uncharacterized protein</fullName>
    </submittedName>
</protein>
<evidence type="ECO:0000313" key="3">
    <source>
        <dbReference type="Proteomes" id="UP000612893"/>
    </source>
</evidence>